<organism evidence="1 2">
    <name type="scientific">Alternaria tenuissima</name>
    <dbReference type="NCBI Taxonomy" id="119927"/>
    <lineage>
        <taxon>Eukaryota</taxon>
        <taxon>Fungi</taxon>
        <taxon>Dikarya</taxon>
        <taxon>Ascomycota</taxon>
        <taxon>Pezizomycotina</taxon>
        <taxon>Dothideomycetes</taxon>
        <taxon>Pleosporomycetidae</taxon>
        <taxon>Pleosporales</taxon>
        <taxon>Pleosporineae</taxon>
        <taxon>Pleosporaceae</taxon>
        <taxon>Alternaria</taxon>
        <taxon>Alternaria sect. Alternaria</taxon>
        <taxon>Alternaria alternata complex</taxon>
    </lineage>
</organism>
<reference evidence="2" key="1">
    <citation type="journal article" date="2019" name="bioRxiv">
        <title>Genomics, evolutionary history and diagnostics of the Alternaria alternata species group including apple and Asian pear pathotypes.</title>
        <authorList>
            <person name="Armitage A.D."/>
            <person name="Cockerton H.M."/>
            <person name="Sreenivasaprasad S."/>
            <person name="Woodhall J.W."/>
            <person name="Lane C.R."/>
            <person name="Harrison R.J."/>
            <person name="Clarkson J.P."/>
        </authorList>
    </citation>
    <scope>NUCLEOTIDE SEQUENCE [LARGE SCALE GENOMIC DNA]</scope>
    <source>
        <strain evidence="2">FERA 1082</strain>
    </source>
</reference>
<sequence>MLMELSETRRALLHNKVARDRTYIAEDVFDSVVKLDIRLKNIKLVPVDTLRKEIEDAGGLTSYWDRLNLVVSDQINFANEFQAVKSAILAVILRVLGSATGIAGWLKSEINKEDSSRDLSLLFRAVSSRVPETVELLLFHGADLLRFSALAYKEF</sequence>
<evidence type="ECO:0000313" key="1">
    <source>
        <dbReference type="EMBL" id="RYN45071.1"/>
    </source>
</evidence>
<proteinExistence type="predicted"/>
<evidence type="ECO:0000313" key="2">
    <source>
        <dbReference type="Proteomes" id="UP000292402"/>
    </source>
</evidence>
<dbReference type="Proteomes" id="UP000292402">
    <property type="component" value="Unassembled WGS sequence"/>
</dbReference>
<protein>
    <submittedName>
        <fullName evidence="1">Uncharacterized protein</fullName>
    </submittedName>
</protein>
<gene>
    <name evidence="1" type="ORF">AA0114_g9465</name>
</gene>
<name>A0A4Q4M9G7_9PLEO</name>
<dbReference type="AlphaFoldDB" id="A0A4Q4M9G7"/>
<accession>A0A4Q4M9G7</accession>
<dbReference type="EMBL" id="PDXA01000037">
    <property type="protein sequence ID" value="RYN45071.1"/>
    <property type="molecule type" value="Genomic_DNA"/>
</dbReference>
<comment type="caution">
    <text evidence="1">The sequence shown here is derived from an EMBL/GenBank/DDBJ whole genome shotgun (WGS) entry which is preliminary data.</text>
</comment>